<name>A0A0C4WNJ9_9GAMM</name>
<dbReference type="STRING" id="1328314.Achr_27080"/>
<evidence type="ECO:0000313" key="5">
    <source>
        <dbReference type="EMBL" id="AJE22134.1"/>
    </source>
</evidence>
<dbReference type="EMBL" id="CP010415">
    <property type="protein sequence ID" value="AJE22134.1"/>
    <property type="molecule type" value="Genomic_DNA"/>
</dbReference>
<gene>
    <name evidence="5" type="primary">glk2</name>
    <name evidence="3" type="synonym">glk</name>
    <name evidence="5" type="ORF">Achr_27080</name>
</gene>
<dbReference type="Gene3D" id="3.40.367.20">
    <property type="match status" value="1"/>
</dbReference>
<dbReference type="Proteomes" id="UP000068210">
    <property type="component" value="Chromosome"/>
</dbReference>
<dbReference type="GO" id="GO:0006096">
    <property type="term" value="P:glycolytic process"/>
    <property type="evidence" value="ECO:0007669"/>
    <property type="project" value="UniProtKB-UniRule"/>
</dbReference>
<keyword evidence="3" id="KW-0963">Cytoplasm</keyword>
<dbReference type="GO" id="GO:0005524">
    <property type="term" value="F:ATP binding"/>
    <property type="evidence" value="ECO:0007669"/>
    <property type="project" value="UniProtKB-UniRule"/>
</dbReference>
<evidence type="ECO:0000256" key="2">
    <source>
        <dbReference type="ARBA" id="ARBA00022777"/>
    </source>
</evidence>
<keyword evidence="3" id="KW-0067">ATP-binding</keyword>
<sequence length="322" mass="33628">MRLALIADIGGTHVRFALWRDGRPQALRVLATGDYPGPEEAIRAYLAELGLLPDALETACLACAGPVQGDRFRLTNNHWQFGRLALTHALGLRQLLVINDFAAMALGMTALADHERLTIRPGQAATGCPRLVLGPGTGLGVSALLPDGAGGWRVLPGEGGHVDLPLGSAREVALWQVMQRELGHVSAESVLSGGGLLRLYRASCVLDGRAPQFDSAAAVSAAALAGEAGAAAVLEQFCCWLGRVAGNHALTLGARGGVYLTGGMLPHFAGFLQGSGFARCFVDKGVMSDYLEDIPVWLATAEQPGLLGAGLALQAWLERSPA</sequence>
<dbReference type="GO" id="GO:0005536">
    <property type="term" value="F:D-glucose binding"/>
    <property type="evidence" value="ECO:0007669"/>
    <property type="project" value="InterPro"/>
</dbReference>
<evidence type="ECO:0000256" key="1">
    <source>
        <dbReference type="ARBA" id="ARBA00022679"/>
    </source>
</evidence>
<proteinExistence type="inferred from homology"/>
<dbReference type="CDD" id="cd24008">
    <property type="entry name" value="ASKHA_NBD_GLK"/>
    <property type="match status" value="1"/>
</dbReference>
<keyword evidence="2 3" id="KW-0418">Kinase</keyword>
<dbReference type="Gene3D" id="3.30.420.40">
    <property type="match status" value="1"/>
</dbReference>
<dbReference type="GO" id="GO:0004340">
    <property type="term" value="F:glucokinase activity"/>
    <property type="evidence" value="ECO:0007669"/>
    <property type="project" value="UniProtKB-UniRule"/>
</dbReference>
<dbReference type="PANTHER" id="PTHR47690:SF1">
    <property type="entry name" value="GLUCOKINASE"/>
    <property type="match status" value="1"/>
</dbReference>
<dbReference type="PANTHER" id="PTHR47690">
    <property type="entry name" value="GLUCOKINASE"/>
    <property type="match status" value="1"/>
</dbReference>
<dbReference type="Pfam" id="PF02685">
    <property type="entry name" value="Glucokinase"/>
    <property type="match status" value="1"/>
</dbReference>
<keyword evidence="3" id="KW-0324">Glycolysis</keyword>
<dbReference type="HOGENOM" id="CLU_042582_1_0_6"/>
<keyword evidence="1 3" id="KW-0808">Transferase</keyword>
<comment type="catalytic activity">
    <reaction evidence="3">
        <text>D-glucose + ATP = D-glucose 6-phosphate + ADP + H(+)</text>
        <dbReference type="Rhea" id="RHEA:17825"/>
        <dbReference type="ChEBI" id="CHEBI:4167"/>
        <dbReference type="ChEBI" id="CHEBI:15378"/>
        <dbReference type="ChEBI" id="CHEBI:30616"/>
        <dbReference type="ChEBI" id="CHEBI:61548"/>
        <dbReference type="ChEBI" id="CHEBI:456216"/>
        <dbReference type="EC" id="2.7.1.2"/>
    </reaction>
</comment>
<dbReference type="KEGG" id="acx:Achr_27080"/>
<dbReference type="SUPFAM" id="SSF53067">
    <property type="entry name" value="Actin-like ATPase domain"/>
    <property type="match status" value="1"/>
</dbReference>
<dbReference type="EC" id="2.7.1.2" evidence="3"/>
<dbReference type="AlphaFoldDB" id="A0A0C4WNJ9"/>
<dbReference type="NCBIfam" id="TIGR00749">
    <property type="entry name" value="glk"/>
    <property type="match status" value="1"/>
</dbReference>
<comment type="similarity">
    <text evidence="3 4">Belongs to the bacterial glucokinase family.</text>
</comment>
<protein>
    <recommendedName>
        <fullName evidence="3">Glucokinase</fullName>
        <ecNumber evidence="3">2.7.1.2</ecNumber>
    </recommendedName>
    <alternativeName>
        <fullName evidence="3">Glucose kinase</fullName>
    </alternativeName>
</protein>
<dbReference type="HAMAP" id="MF_00524">
    <property type="entry name" value="Glucokinase"/>
    <property type="match status" value="1"/>
</dbReference>
<accession>A0A0C4WNJ9</accession>
<comment type="subcellular location">
    <subcellularLocation>
        <location evidence="3">Cytoplasm</location>
    </subcellularLocation>
</comment>
<evidence type="ECO:0000256" key="4">
    <source>
        <dbReference type="RuleBase" id="RU004046"/>
    </source>
</evidence>
<dbReference type="InterPro" id="IPR003836">
    <property type="entry name" value="Glucokinase"/>
</dbReference>
<keyword evidence="3" id="KW-0547">Nucleotide-binding</keyword>
<keyword evidence="6" id="KW-1185">Reference proteome</keyword>
<feature type="binding site" evidence="3">
    <location>
        <begin position="7"/>
        <end position="12"/>
    </location>
    <ligand>
        <name>ATP</name>
        <dbReference type="ChEBI" id="CHEBI:30616"/>
    </ligand>
</feature>
<organism evidence="5 6">
    <name type="scientific">Azotobacter chroococcum NCIMB 8003</name>
    <dbReference type="NCBI Taxonomy" id="1328314"/>
    <lineage>
        <taxon>Bacteria</taxon>
        <taxon>Pseudomonadati</taxon>
        <taxon>Pseudomonadota</taxon>
        <taxon>Gammaproteobacteria</taxon>
        <taxon>Pseudomonadales</taxon>
        <taxon>Pseudomonadaceae</taxon>
        <taxon>Azotobacter</taxon>
    </lineage>
</organism>
<dbReference type="InterPro" id="IPR050201">
    <property type="entry name" value="Bacterial_glucokinase"/>
</dbReference>
<dbReference type="InterPro" id="IPR043129">
    <property type="entry name" value="ATPase_NBD"/>
</dbReference>
<evidence type="ECO:0000256" key="3">
    <source>
        <dbReference type="HAMAP-Rule" id="MF_00524"/>
    </source>
</evidence>
<dbReference type="GO" id="GO:0005829">
    <property type="term" value="C:cytosol"/>
    <property type="evidence" value="ECO:0007669"/>
    <property type="project" value="TreeGrafter"/>
</dbReference>
<evidence type="ECO:0000313" key="6">
    <source>
        <dbReference type="Proteomes" id="UP000068210"/>
    </source>
</evidence>
<reference evidence="5 6" key="1">
    <citation type="journal article" date="2015" name="PLoS ONE">
        <title>Azotobacter Genomes: The Genome of Azotobacter chroococcum NCIMB 8003 (ATCC 4412).</title>
        <authorList>
            <person name="Robson R.L."/>
            <person name="Jones R."/>
            <person name="Robson R.M."/>
            <person name="Schwartz A."/>
            <person name="Richardson T.H."/>
        </authorList>
    </citation>
    <scope>NUCLEOTIDE SEQUENCE [LARGE SCALE GENOMIC DNA]</scope>
    <source>
        <strain evidence="5 6">NCIMB 8003</strain>
    </source>
</reference>
<dbReference type="NCBIfam" id="NF001415">
    <property type="entry name" value="PRK00292.1-2"/>
    <property type="match status" value="1"/>
</dbReference>
<dbReference type="RefSeq" id="WP_039805209.1">
    <property type="nucleotide sequence ID" value="NZ_CP010415.1"/>
</dbReference>